<dbReference type="AlphaFoldDB" id="A0A498SEX6"/>
<dbReference type="STRING" id="6277.A0A498SEX6"/>
<proteinExistence type="predicted"/>
<gene>
    <name evidence="2" type="ORF">NAV_LOCUS2484</name>
</gene>
<dbReference type="PANTHER" id="PTHR31327">
    <property type="entry name" value="SPERM MEIOSIS PDZ DOMAIN CONTAINING PROTEINS-RELATED"/>
    <property type="match status" value="1"/>
</dbReference>
<dbReference type="SMART" id="SM00228">
    <property type="entry name" value="PDZ"/>
    <property type="match status" value="2"/>
</dbReference>
<dbReference type="Gene3D" id="2.30.42.10">
    <property type="match status" value="2"/>
</dbReference>
<keyword evidence="3" id="KW-1185">Reference proteome</keyword>
<sequence length="216" mass="24382">MRMVANIEQLHHFHVNIDAGELPGISYTKDLTVTFVQRNGALDDRINVGDKILAVNDCSVTDRNTFDRIQQKHHITKITISRNKERGEKIKQEQCVDDKEITKRDGFLYLKVKMTKQHKTEIPIGLQVKNSKEGYVYVTHVMNGSLSAECLMVGDRILQVDGININDKEMAKKIIIQGLSSGNVIIVVERPDSPKTRSFASEVLSIRTPPNAEKSQ</sequence>
<dbReference type="PROSITE" id="PS50106">
    <property type="entry name" value="PDZ"/>
    <property type="match status" value="1"/>
</dbReference>
<name>A0A498SEX6_ACAVI</name>
<dbReference type="OrthoDB" id="5842392at2759"/>
<dbReference type="SUPFAM" id="SSF50156">
    <property type="entry name" value="PDZ domain-like"/>
    <property type="match status" value="2"/>
</dbReference>
<dbReference type="InterPro" id="IPR040264">
    <property type="entry name" value="T15H9.4-like"/>
</dbReference>
<evidence type="ECO:0000259" key="1">
    <source>
        <dbReference type="PROSITE" id="PS50106"/>
    </source>
</evidence>
<dbReference type="Proteomes" id="UP000276991">
    <property type="component" value="Unassembled WGS sequence"/>
</dbReference>
<dbReference type="Pfam" id="PF00595">
    <property type="entry name" value="PDZ"/>
    <property type="match status" value="1"/>
</dbReference>
<dbReference type="EMBL" id="UPTC01000264">
    <property type="protein sequence ID" value="VBB27654.1"/>
    <property type="molecule type" value="Genomic_DNA"/>
</dbReference>
<feature type="domain" description="PDZ" evidence="1">
    <location>
        <begin position="111"/>
        <end position="192"/>
    </location>
</feature>
<organism evidence="2 3">
    <name type="scientific">Acanthocheilonema viteae</name>
    <name type="common">Filarial nematode worm</name>
    <name type="synonym">Dipetalonema viteae</name>
    <dbReference type="NCBI Taxonomy" id="6277"/>
    <lineage>
        <taxon>Eukaryota</taxon>
        <taxon>Metazoa</taxon>
        <taxon>Ecdysozoa</taxon>
        <taxon>Nematoda</taxon>
        <taxon>Chromadorea</taxon>
        <taxon>Rhabditida</taxon>
        <taxon>Spirurina</taxon>
        <taxon>Spiruromorpha</taxon>
        <taxon>Filarioidea</taxon>
        <taxon>Onchocercidae</taxon>
        <taxon>Acanthocheilonema</taxon>
    </lineage>
</organism>
<reference evidence="2 3" key="1">
    <citation type="submission" date="2018-08" db="EMBL/GenBank/DDBJ databases">
        <authorList>
            <person name="Laetsch R D."/>
            <person name="Stevens L."/>
            <person name="Kumar S."/>
            <person name="Blaxter L. M."/>
        </authorList>
    </citation>
    <scope>NUCLEOTIDE SEQUENCE [LARGE SCALE GENOMIC DNA]</scope>
</reference>
<protein>
    <recommendedName>
        <fullName evidence="1">PDZ domain-containing protein</fullName>
    </recommendedName>
</protein>
<evidence type="ECO:0000313" key="2">
    <source>
        <dbReference type="EMBL" id="VBB27654.1"/>
    </source>
</evidence>
<evidence type="ECO:0000313" key="3">
    <source>
        <dbReference type="Proteomes" id="UP000276991"/>
    </source>
</evidence>
<accession>A0A498SEX6</accession>
<dbReference type="InterPro" id="IPR001478">
    <property type="entry name" value="PDZ"/>
</dbReference>
<dbReference type="InterPro" id="IPR036034">
    <property type="entry name" value="PDZ_sf"/>
</dbReference>